<proteinExistence type="predicted"/>
<reference evidence="2 3" key="1">
    <citation type="submission" date="2022-07" db="EMBL/GenBank/DDBJ databases">
        <title>Methylomonas rivi sp. nov., Methylomonas rosea sp. nov., Methylomonas aureus sp. nov. and Methylomonas subterranea sp. nov., four novel methanotrophs isolated from a freshwater creek and the deep terrestrial subsurface.</title>
        <authorList>
            <person name="Abin C."/>
            <person name="Sankaranarayanan K."/>
            <person name="Garner C."/>
            <person name="Sindelar R."/>
            <person name="Kotary K."/>
            <person name="Garner R."/>
            <person name="Barclay S."/>
            <person name="Lawson P."/>
            <person name="Krumholz L."/>
        </authorList>
    </citation>
    <scope>NUCLEOTIDE SEQUENCE [LARGE SCALE GENOMIC DNA]</scope>
    <source>
        <strain evidence="2 3">SURF-2</strain>
    </source>
</reference>
<dbReference type="RefSeq" id="WP_256602235.1">
    <property type="nucleotide sequence ID" value="NZ_JANIBJ010000016.1"/>
</dbReference>
<sequence length="74" mass="8184">MKAWQSPRHMKVNGVMSLVFGRLPRDFQSNTHKAMILEVISLSVSKSEAVKTDKGLSLAHKPPFKSAPPKQLLG</sequence>
<evidence type="ECO:0000313" key="3">
    <source>
        <dbReference type="Proteomes" id="UP001524499"/>
    </source>
</evidence>
<evidence type="ECO:0000313" key="2">
    <source>
        <dbReference type="EMBL" id="MCQ8104435.1"/>
    </source>
</evidence>
<feature type="region of interest" description="Disordered" evidence="1">
    <location>
        <begin position="55"/>
        <end position="74"/>
    </location>
</feature>
<keyword evidence="3" id="KW-1185">Reference proteome</keyword>
<evidence type="ECO:0000256" key="1">
    <source>
        <dbReference type="SAM" id="MobiDB-lite"/>
    </source>
</evidence>
<organism evidence="2 3">
    <name type="scientific">Methylomonas subterranea</name>
    <dbReference type="NCBI Taxonomy" id="2952225"/>
    <lineage>
        <taxon>Bacteria</taxon>
        <taxon>Pseudomonadati</taxon>
        <taxon>Pseudomonadota</taxon>
        <taxon>Gammaproteobacteria</taxon>
        <taxon>Methylococcales</taxon>
        <taxon>Methylococcaceae</taxon>
        <taxon>Methylomonas</taxon>
    </lineage>
</organism>
<protein>
    <submittedName>
        <fullName evidence="2">Uncharacterized protein</fullName>
    </submittedName>
</protein>
<dbReference type="Proteomes" id="UP001524499">
    <property type="component" value="Unassembled WGS sequence"/>
</dbReference>
<comment type="caution">
    <text evidence="2">The sequence shown here is derived from an EMBL/GenBank/DDBJ whole genome shotgun (WGS) entry which is preliminary data.</text>
</comment>
<dbReference type="EMBL" id="JANIBJ010000016">
    <property type="protein sequence ID" value="MCQ8104435.1"/>
    <property type="molecule type" value="Genomic_DNA"/>
</dbReference>
<gene>
    <name evidence="2" type="ORF">NP590_10005</name>
</gene>
<accession>A0ABT1TG55</accession>
<name>A0ABT1TG55_9GAMM</name>